<evidence type="ECO:0000256" key="7">
    <source>
        <dbReference type="RuleBase" id="RU361267"/>
    </source>
</evidence>
<dbReference type="EMBL" id="CP001739">
    <property type="protein sequence ID" value="ACZ09814.1"/>
    <property type="molecule type" value="Genomic_DNA"/>
</dbReference>
<dbReference type="Proteomes" id="UP000000845">
    <property type="component" value="Chromosome"/>
</dbReference>
<sequence>MRTLLYCLTIVGTFLYGMVFRYPPILFMNSEQRKKYVDKVAIRWGRNCIWATGSKVKLIYKTKEAETALSEIIKNNEAIVLISNHQSNLDIQTLLGYFPKSLAFIAKKEMEKWPLIGRWMRAMGCIFLDRKNARQGMKDMKNAMDKIKKGYSYVIFPEGGRTPDGEVKDFKKGSFRLATETGAKILPVTISGTYNIQKKGSLKVTANKNVKIIVDEPVDLSKLTRPEIKELDNKVRDIIVNNLKESM</sequence>
<comment type="domain">
    <text evidence="7">The HXXXXD motif is essential for acyltransferase activity and may constitute the binding site for the phosphate moiety of the glycerol-3-phosphate.</text>
</comment>
<name>D1ANL0_SEBTE</name>
<reference evidence="10" key="1">
    <citation type="submission" date="2009-09" db="EMBL/GenBank/DDBJ databases">
        <title>The complete chromosome of Sebaldella termitidis ATCC 33386.</title>
        <authorList>
            <consortium name="US DOE Joint Genome Institute (JGI-PGF)"/>
            <person name="Lucas S."/>
            <person name="Copeland A."/>
            <person name="Lapidus A."/>
            <person name="Glavina del Rio T."/>
            <person name="Dalin E."/>
            <person name="Tice H."/>
            <person name="Bruce D."/>
            <person name="Goodwin L."/>
            <person name="Pitluck S."/>
            <person name="Kyrpides N."/>
            <person name="Mavromatis K."/>
            <person name="Ivanova N."/>
            <person name="Mikhailova N."/>
            <person name="Sims D."/>
            <person name="Meincke L."/>
            <person name="Brettin T."/>
            <person name="Detter J.C."/>
            <person name="Han C."/>
            <person name="Larimer F."/>
            <person name="Land M."/>
            <person name="Hauser L."/>
            <person name="Markowitz V."/>
            <person name="Cheng J.F."/>
            <person name="Hugenholtz P."/>
            <person name="Woyke T."/>
            <person name="Wu D."/>
            <person name="Eisen J.A."/>
        </authorList>
    </citation>
    <scope>NUCLEOTIDE SEQUENCE [LARGE SCALE GENOMIC DNA]</scope>
    <source>
        <strain evidence="10">ATCC 33386 / NCTC 11300</strain>
    </source>
</reference>
<evidence type="ECO:0000313" key="10">
    <source>
        <dbReference type="Proteomes" id="UP000000845"/>
    </source>
</evidence>
<dbReference type="PANTHER" id="PTHR10434">
    <property type="entry name" value="1-ACYL-SN-GLYCEROL-3-PHOSPHATE ACYLTRANSFERASE"/>
    <property type="match status" value="1"/>
</dbReference>
<keyword evidence="3 7" id="KW-0444">Lipid biosynthesis</keyword>
<gene>
    <name evidence="9" type="ordered locus">Sterm_2971</name>
</gene>
<dbReference type="KEGG" id="str:Sterm_2971"/>
<dbReference type="GO" id="GO:0006654">
    <property type="term" value="P:phosphatidic acid biosynthetic process"/>
    <property type="evidence" value="ECO:0007669"/>
    <property type="project" value="TreeGrafter"/>
</dbReference>
<dbReference type="InterPro" id="IPR002123">
    <property type="entry name" value="Plipid/glycerol_acylTrfase"/>
</dbReference>
<comment type="pathway">
    <text evidence="1">Lipid metabolism.</text>
</comment>
<reference evidence="9 10" key="2">
    <citation type="journal article" date="2010" name="Stand. Genomic Sci.">
        <title>Complete genome sequence of Sebaldella termitidis type strain (NCTC 11300).</title>
        <authorList>
            <person name="Harmon-Smith M."/>
            <person name="Celia L."/>
            <person name="Chertkov O."/>
            <person name="Lapidus A."/>
            <person name="Copeland A."/>
            <person name="Glavina Del Rio T."/>
            <person name="Nolan M."/>
            <person name="Lucas S."/>
            <person name="Tice H."/>
            <person name="Cheng J.F."/>
            <person name="Han C."/>
            <person name="Detter J.C."/>
            <person name="Bruce D."/>
            <person name="Goodwin L."/>
            <person name="Pitluck S."/>
            <person name="Pati A."/>
            <person name="Liolios K."/>
            <person name="Ivanova N."/>
            <person name="Mavromatis K."/>
            <person name="Mikhailova N."/>
            <person name="Chen A."/>
            <person name="Palaniappan K."/>
            <person name="Land M."/>
            <person name="Hauser L."/>
            <person name="Chang Y.J."/>
            <person name="Jeffries C.D."/>
            <person name="Brettin T."/>
            <person name="Goker M."/>
            <person name="Beck B."/>
            <person name="Bristow J."/>
            <person name="Eisen J.A."/>
            <person name="Markowitz V."/>
            <person name="Hugenholtz P."/>
            <person name="Kyrpides N.C."/>
            <person name="Klenk H.P."/>
            <person name="Chen F."/>
        </authorList>
    </citation>
    <scope>NUCLEOTIDE SEQUENCE [LARGE SCALE GENOMIC DNA]</scope>
    <source>
        <strain evidence="10">ATCC 33386 / NCTC 11300</strain>
    </source>
</reference>
<evidence type="ECO:0000256" key="1">
    <source>
        <dbReference type="ARBA" id="ARBA00005189"/>
    </source>
</evidence>
<evidence type="ECO:0000256" key="6">
    <source>
        <dbReference type="ARBA" id="ARBA00023315"/>
    </source>
</evidence>
<evidence type="ECO:0000256" key="5">
    <source>
        <dbReference type="ARBA" id="ARBA00023098"/>
    </source>
</evidence>
<dbReference type="GO" id="GO:0003841">
    <property type="term" value="F:1-acylglycerol-3-phosphate O-acyltransferase activity"/>
    <property type="evidence" value="ECO:0007669"/>
    <property type="project" value="UniProtKB-UniRule"/>
</dbReference>
<accession>D1ANL0</accession>
<dbReference type="HOGENOM" id="CLU_027938_6_1_0"/>
<evidence type="ECO:0000313" key="9">
    <source>
        <dbReference type="EMBL" id="ACZ09814.1"/>
    </source>
</evidence>
<dbReference type="SMART" id="SM00563">
    <property type="entry name" value="PlsC"/>
    <property type="match status" value="1"/>
</dbReference>
<dbReference type="SUPFAM" id="SSF69593">
    <property type="entry name" value="Glycerol-3-phosphate (1)-acyltransferase"/>
    <property type="match status" value="1"/>
</dbReference>
<keyword evidence="7" id="KW-1208">Phospholipid metabolism</keyword>
<evidence type="ECO:0000256" key="3">
    <source>
        <dbReference type="ARBA" id="ARBA00022516"/>
    </source>
</evidence>
<feature type="domain" description="Phospholipid/glycerol acyltransferase" evidence="8">
    <location>
        <begin position="79"/>
        <end position="193"/>
    </location>
</feature>
<keyword evidence="7" id="KW-0594">Phospholipid biosynthesis</keyword>
<dbReference type="NCBIfam" id="TIGR00530">
    <property type="entry name" value="AGP_acyltrn"/>
    <property type="match status" value="1"/>
</dbReference>
<evidence type="ECO:0000256" key="2">
    <source>
        <dbReference type="ARBA" id="ARBA00008655"/>
    </source>
</evidence>
<dbReference type="GO" id="GO:0016020">
    <property type="term" value="C:membrane"/>
    <property type="evidence" value="ECO:0007669"/>
    <property type="project" value="InterPro"/>
</dbReference>
<dbReference type="RefSeq" id="WP_012862396.1">
    <property type="nucleotide sequence ID" value="NC_013517.1"/>
</dbReference>
<dbReference type="PANTHER" id="PTHR10434:SF64">
    <property type="entry name" value="1-ACYL-SN-GLYCEROL-3-PHOSPHATE ACYLTRANSFERASE-RELATED"/>
    <property type="match status" value="1"/>
</dbReference>
<dbReference type="Pfam" id="PF01553">
    <property type="entry name" value="Acyltransferase"/>
    <property type="match status" value="1"/>
</dbReference>
<proteinExistence type="inferred from homology"/>
<protein>
    <recommendedName>
        <fullName evidence="7">1-acyl-sn-glycerol-3-phosphate acyltransferase</fullName>
        <ecNumber evidence="7">2.3.1.51</ecNumber>
    </recommendedName>
</protein>
<keyword evidence="10" id="KW-1185">Reference proteome</keyword>
<organism evidence="9 10">
    <name type="scientific">Sebaldella termitidis (strain ATCC 33386 / NCTC 11300)</name>
    <dbReference type="NCBI Taxonomy" id="526218"/>
    <lineage>
        <taxon>Bacteria</taxon>
        <taxon>Fusobacteriati</taxon>
        <taxon>Fusobacteriota</taxon>
        <taxon>Fusobacteriia</taxon>
        <taxon>Fusobacteriales</taxon>
        <taxon>Leptotrichiaceae</taxon>
        <taxon>Sebaldella</taxon>
    </lineage>
</organism>
<dbReference type="STRING" id="526218.Sterm_2971"/>
<evidence type="ECO:0000256" key="4">
    <source>
        <dbReference type="ARBA" id="ARBA00022679"/>
    </source>
</evidence>
<dbReference type="EC" id="2.3.1.51" evidence="7"/>
<comment type="catalytic activity">
    <reaction evidence="7">
        <text>a 1-acyl-sn-glycero-3-phosphate + an acyl-CoA = a 1,2-diacyl-sn-glycero-3-phosphate + CoA</text>
        <dbReference type="Rhea" id="RHEA:19709"/>
        <dbReference type="ChEBI" id="CHEBI:57287"/>
        <dbReference type="ChEBI" id="CHEBI:57970"/>
        <dbReference type="ChEBI" id="CHEBI:58342"/>
        <dbReference type="ChEBI" id="CHEBI:58608"/>
        <dbReference type="EC" id="2.3.1.51"/>
    </reaction>
</comment>
<comment type="similarity">
    <text evidence="2 7">Belongs to the 1-acyl-sn-glycerol-3-phosphate acyltransferase family.</text>
</comment>
<dbReference type="eggNOG" id="COG0204">
    <property type="taxonomic scope" value="Bacteria"/>
</dbReference>
<evidence type="ECO:0000259" key="8">
    <source>
        <dbReference type="SMART" id="SM00563"/>
    </source>
</evidence>
<keyword evidence="6 7" id="KW-0012">Acyltransferase</keyword>
<dbReference type="CDD" id="cd07989">
    <property type="entry name" value="LPLAT_AGPAT-like"/>
    <property type="match status" value="1"/>
</dbReference>
<keyword evidence="4 7" id="KW-0808">Transferase</keyword>
<dbReference type="InterPro" id="IPR004552">
    <property type="entry name" value="AGP_acyltrans"/>
</dbReference>
<keyword evidence="5 7" id="KW-0443">Lipid metabolism</keyword>
<dbReference type="AlphaFoldDB" id="D1ANL0"/>